<evidence type="ECO:0000313" key="3">
    <source>
        <dbReference type="Proteomes" id="UP001077662"/>
    </source>
</evidence>
<gene>
    <name evidence="2" type="ORF">O0554_19780</name>
</gene>
<dbReference type="AlphaFoldDB" id="A0AAP3G916"/>
<keyword evidence="1" id="KW-0472">Membrane</keyword>
<protein>
    <submittedName>
        <fullName evidence="2">Stage V sporulation protein AB</fullName>
    </submittedName>
</protein>
<sequence length="138" mass="15120">MMLLYLFVIVMGLGWGLAVGSGLVAFLSVLDIIPRLTQLSSSHSSIRSYEWAIVLGALWFTWCDYFAISVQLPAVFTTVVGGIAGIFVGMLAAGLTEVLNVFPILTKRLGLHDYMRNFLMAMVLGKIVGSLLQWTFSL</sequence>
<dbReference type="Proteomes" id="UP001077662">
    <property type="component" value="Unassembled WGS sequence"/>
</dbReference>
<reference evidence="2" key="1">
    <citation type="submission" date="2022-09" db="EMBL/GenBank/DDBJ databases">
        <title>Genome analysis and characterization of larvicidal activity of Brevibacillus strains.</title>
        <authorList>
            <person name="Patrusheva E.V."/>
            <person name="Izotova A.O."/>
            <person name="Toshchakov S.V."/>
            <person name="Sineoky S.P."/>
        </authorList>
    </citation>
    <scope>NUCLEOTIDE SEQUENCE</scope>
    <source>
        <strain evidence="2">VKPM_B-13247</strain>
    </source>
</reference>
<evidence type="ECO:0000256" key="1">
    <source>
        <dbReference type="SAM" id="Phobius"/>
    </source>
</evidence>
<feature type="transmembrane region" description="Helical" evidence="1">
    <location>
        <begin position="74"/>
        <end position="96"/>
    </location>
</feature>
<dbReference type="Pfam" id="PF13782">
    <property type="entry name" value="SpoVAB"/>
    <property type="match status" value="1"/>
</dbReference>
<organism evidence="2 3">
    <name type="scientific">Brevibacillus laterosporus</name>
    <name type="common">Bacillus laterosporus</name>
    <dbReference type="NCBI Taxonomy" id="1465"/>
    <lineage>
        <taxon>Bacteria</taxon>
        <taxon>Bacillati</taxon>
        <taxon>Bacillota</taxon>
        <taxon>Bacilli</taxon>
        <taxon>Bacillales</taxon>
        <taxon>Paenibacillaceae</taxon>
        <taxon>Brevibacillus</taxon>
    </lineage>
</organism>
<proteinExistence type="predicted"/>
<name>A0AAP3G916_BRELA</name>
<feature type="transmembrane region" description="Helical" evidence="1">
    <location>
        <begin position="117"/>
        <end position="136"/>
    </location>
</feature>
<keyword evidence="1" id="KW-1133">Transmembrane helix</keyword>
<dbReference type="InterPro" id="IPR020144">
    <property type="entry name" value="SpoVAB"/>
</dbReference>
<feature type="transmembrane region" description="Helical" evidence="1">
    <location>
        <begin position="51"/>
        <end position="68"/>
    </location>
</feature>
<feature type="transmembrane region" description="Helical" evidence="1">
    <location>
        <begin position="6"/>
        <end position="30"/>
    </location>
</feature>
<comment type="caution">
    <text evidence="2">The sequence shown here is derived from an EMBL/GenBank/DDBJ whole genome shotgun (WGS) entry which is preliminary data.</text>
</comment>
<dbReference type="RefSeq" id="WP_258434391.1">
    <property type="nucleotide sequence ID" value="NZ_JANSGW010000030.1"/>
</dbReference>
<evidence type="ECO:0000313" key="2">
    <source>
        <dbReference type="EMBL" id="MCZ0809118.1"/>
    </source>
</evidence>
<keyword evidence="1" id="KW-0812">Transmembrane</keyword>
<dbReference type="EMBL" id="JAPTNE010000030">
    <property type="protein sequence ID" value="MCZ0809118.1"/>
    <property type="molecule type" value="Genomic_DNA"/>
</dbReference>
<accession>A0AAP3G916</accession>